<evidence type="ECO:0000313" key="2">
    <source>
        <dbReference type="EMBL" id="MDQ4624721.1"/>
    </source>
</evidence>
<dbReference type="InterPro" id="IPR025091">
    <property type="entry name" value="DUF4019"/>
</dbReference>
<evidence type="ECO:0000256" key="1">
    <source>
        <dbReference type="SAM" id="SignalP"/>
    </source>
</evidence>
<reference evidence="2 3" key="1">
    <citation type="submission" date="2023-08" db="EMBL/GenBank/DDBJ databases">
        <title>Draft genome sequence of Janthinobacterium lividum.</title>
        <authorList>
            <person name="Chun B.H."/>
            <person name="Lee Y."/>
        </authorList>
    </citation>
    <scope>NUCLEOTIDE SEQUENCE [LARGE SCALE GENOMIC DNA]</scope>
    <source>
        <strain evidence="2 3">AMJK</strain>
    </source>
</reference>
<gene>
    <name evidence="2" type="ORF">RB624_02345</name>
</gene>
<proteinExistence type="predicted"/>
<organism evidence="2 3">
    <name type="scientific">Janthinobacterium lividum</name>
    <dbReference type="NCBI Taxonomy" id="29581"/>
    <lineage>
        <taxon>Bacteria</taxon>
        <taxon>Pseudomonadati</taxon>
        <taxon>Pseudomonadota</taxon>
        <taxon>Betaproteobacteria</taxon>
        <taxon>Burkholderiales</taxon>
        <taxon>Oxalobacteraceae</taxon>
        <taxon>Janthinobacterium</taxon>
    </lineage>
</organism>
<name>A0ABU0XMH8_9BURK</name>
<dbReference type="Pfam" id="PF13211">
    <property type="entry name" value="DUF4019"/>
    <property type="match status" value="1"/>
</dbReference>
<feature type="chain" id="PRO_5046824626" evidence="1">
    <location>
        <begin position="22"/>
        <end position="140"/>
    </location>
</feature>
<dbReference type="EMBL" id="JAVFKP010000001">
    <property type="protein sequence ID" value="MDQ4624721.1"/>
    <property type="molecule type" value="Genomic_DNA"/>
</dbReference>
<evidence type="ECO:0000313" key="3">
    <source>
        <dbReference type="Proteomes" id="UP001237592"/>
    </source>
</evidence>
<sequence>MKILAPVCLAVALLTSLPAMAQETQEVAAAKIAAESWLKRMDAGDEAGTWDASAASLRSEMSKSSWKMVITAVHWPLGEFKSRKLKSAALQKATAGKPGPDKVVIDYVSQYENKANVQETITTVLEKGSSWKVSGYNING</sequence>
<keyword evidence="3" id="KW-1185">Reference proteome</keyword>
<feature type="signal peptide" evidence="1">
    <location>
        <begin position="1"/>
        <end position="21"/>
    </location>
</feature>
<dbReference type="Proteomes" id="UP001237592">
    <property type="component" value="Unassembled WGS sequence"/>
</dbReference>
<comment type="caution">
    <text evidence="2">The sequence shown here is derived from an EMBL/GenBank/DDBJ whole genome shotgun (WGS) entry which is preliminary data.</text>
</comment>
<accession>A0ABU0XMH8</accession>
<dbReference type="RefSeq" id="WP_307778179.1">
    <property type="nucleotide sequence ID" value="NZ_JAVFKP010000001.1"/>
</dbReference>
<keyword evidence="1" id="KW-0732">Signal</keyword>
<protein>
    <submittedName>
        <fullName evidence="2">DUF4019 domain-containing protein</fullName>
    </submittedName>
</protein>